<sequence length="95" mass="9964">MGSRAPPPVAGSPRGPIQRSDPPAPPVSRGAETTGHRSPPSPASDCVRREPLRRAPPLRRQSPAIGTARLQPRSAAIQLLLRSRVAPGAGTHRSC</sequence>
<reference evidence="2" key="1">
    <citation type="journal article" date="2022" name="bioRxiv">
        <title>Sequencing and chromosome-scale assembly of the giantPleurodeles waltlgenome.</title>
        <authorList>
            <person name="Brown T."/>
            <person name="Elewa A."/>
            <person name="Iarovenko S."/>
            <person name="Subramanian E."/>
            <person name="Araus A.J."/>
            <person name="Petzold A."/>
            <person name="Susuki M."/>
            <person name="Suzuki K.-i.T."/>
            <person name="Hayashi T."/>
            <person name="Toyoda A."/>
            <person name="Oliveira C."/>
            <person name="Osipova E."/>
            <person name="Leigh N.D."/>
            <person name="Simon A."/>
            <person name="Yun M.H."/>
        </authorList>
    </citation>
    <scope>NUCLEOTIDE SEQUENCE</scope>
    <source>
        <strain evidence="2">20211129_DDA</strain>
        <tissue evidence="2">Liver</tissue>
    </source>
</reference>
<name>A0AAV7RNE6_PLEWA</name>
<accession>A0AAV7RNE6</accession>
<dbReference type="AlphaFoldDB" id="A0AAV7RNE6"/>
<proteinExistence type="predicted"/>
<gene>
    <name evidence="2" type="ORF">NDU88_006023</name>
</gene>
<dbReference type="EMBL" id="JANPWB010000009">
    <property type="protein sequence ID" value="KAJ1153262.1"/>
    <property type="molecule type" value="Genomic_DNA"/>
</dbReference>
<feature type="compositionally biased region" description="Pro residues" evidence="1">
    <location>
        <begin position="1"/>
        <end position="10"/>
    </location>
</feature>
<keyword evidence="3" id="KW-1185">Reference proteome</keyword>
<dbReference type="Proteomes" id="UP001066276">
    <property type="component" value="Chromosome 5"/>
</dbReference>
<evidence type="ECO:0000256" key="1">
    <source>
        <dbReference type="SAM" id="MobiDB-lite"/>
    </source>
</evidence>
<organism evidence="2 3">
    <name type="scientific">Pleurodeles waltl</name>
    <name type="common">Iberian ribbed newt</name>
    <dbReference type="NCBI Taxonomy" id="8319"/>
    <lineage>
        <taxon>Eukaryota</taxon>
        <taxon>Metazoa</taxon>
        <taxon>Chordata</taxon>
        <taxon>Craniata</taxon>
        <taxon>Vertebrata</taxon>
        <taxon>Euteleostomi</taxon>
        <taxon>Amphibia</taxon>
        <taxon>Batrachia</taxon>
        <taxon>Caudata</taxon>
        <taxon>Salamandroidea</taxon>
        <taxon>Salamandridae</taxon>
        <taxon>Pleurodelinae</taxon>
        <taxon>Pleurodeles</taxon>
    </lineage>
</organism>
<evidence type="ECO:0000313" key="3">
    <source>
        <dbReference type="Proteomes" id="UP001066276"/>
    </source>
</evidence>
<evidence type="ECO:0000313" key="2">
    <source>
        <dbReference type="EMBL" id="KAJ1153262.1"/>
    </source>
</evidence>
<feature type="region of interest" description="Disordered" evidence="1">
    <location>
        <begin position="1"/>
        <end position="71"/>
    </location>
</feature>
<protein>
    <submittedName>
        <fullName evidence="2">Uncharacterized protein</fullName>
    </submittedName>
</protein>
<comment type="caution">
    <text evidence="2">The sequence shown here is derived from an EMBL/GenBank/DDBJ whole genome shotgun (WGS) entry which is preliminary data.</text>
</comment>